<name>A0A6A6FV79_9PEZI</name>
<reference evidence="1" key="1">
    <citation type="journal article" date="2020" name="Stud. Mycol.">
        <title>101 Dothideomycetes genomes: a test case for predicting lifestyles and emergence of pathogens.</title>
        <authorList>
            <person name="Haridas S."/>
            <person name="Albert R."/>
            <person name="Binder M."/>
            <person name="Bloem J."/>
            <person name="Labutti K."/>
            <person name="Salamov A."/>
            <person name="Andreopoulos B."/>
            <person name="Baker S."/>
            <person name="Barry K."/>
            <person name="Bills G."/>
            <person name="Bluhm B."/>
            <person name="Cannon C."/>
            <person name="Castanera R."/>
            <person name="Culley D."/>
            <person name="Daum C."/>
            <person name="Ezra D."/>
            <person name="Gonzalez J."/>
            <person name="Henrissat B."/>
            <person name="Kuo A."/>
            <person name="Liang C."/>
            <person name="Lipzen A."/>
            <person name="Lutzoni F."/>
            <person name="Magnuson J."/>
            <person name="Mondo S."/>
            <person name="Nolan M."/>
            <person name="Ohm R."/>
            <person name="Pangilinan J."/>
            <person name="Park H.-J."/>
            <person name="Ramirez L."/>
            <person name="Alfaro M."/>
            <person name="Sun H."/>
            <person name="Tritt A."/>
            <person name="Yoshinaga Y."/>
            <person name="Zwiers L.-H."/>
            <person name="Turgeon B."/>
            <person name="Goodwin S."/>
            <person name="Spatafora J."/>
            <person name="Crous P."/>
            <person name="Grigoriev I."/>
        </authorList>
    </citation>
    <scope>NUCLEOTIDE SEQUENCE</scope>
    <source>
        <strain evidence="1">SCOH1-5</strain>
    </source>
</reference>
<keyword evidence="2" id="KW-1185">Reference proteome</keyword>
<gene>
    <name evidence="1" type="ORF">CERZMDRAFT_81182</name>
</gene>
<evidence type="ECO:0000313" key="2">
    <source>
        <dbReference type="Proteomes" id="UP000799539"/>
    </source>
</evidence>
<protein>
    <submittedName>
        <fullName evidence="1">Uncharacterized protein</fullName>
    </submittedName>
</protein>
<dbReference type="Proteomes" id="UP000799539">
    <property type="component" value="Unassembled WGS sequence"/>
</dbReference>
<dbReference type="AlphaFoldDB" id="A0A6A6FV79"/>
<organism evidence="1 2">
    <name type="scientific">Cercospora zeae-maydis SCOH1-5</name>
    <dbReference type="NCBI Taxonomy" id="717836"/>
    <lineage>
        <taxon>Eukaryota</taxon>
        <taxon>Fungi</taxon>
        <taxon>Dikarya</taxon>
        <taxon>Ascomycota</taxon>
        <taxon>Pezizomycotina</taxon>
        <taxon>Dothideomycetes</taxon>
        <taxon>Dothideomycetidae</taxon>
        <taxon>Mycosphaerellales</taxon>
        <taxon>Mycosphaerellaceae</taxon>
        <taxon>Cercospora</taxon>
    </lineage>
</organism>
<dbReference type="EMBL" id="ML992663">
    <property type="protein sequence ID" value="KAF2217244.1"/>
    <property type="molecule type" value="Genomic_DNA"/>
</dbReference>
<proteinExistence type="predicted"/>
<sequence>MSLYVQSSIYEAPFNSCSRSNPARSQFNTSPIPNVASSPSIPANKFPQSTSKFAITFSPSSGHELGSFNKSCNTGSVLFPTDLRNSPRAQVTMGRNSPWPQEHQMSSWVHMRGTWVWSDEVVMLLGRAAECCEMMMLAPREESSASSGKAYVCAPANWLGNSHDRIAADEDLVGPAANIFLREPRTCYTNARHLDSHNQHRTCSLGHLADPIRNAMSSRTIETLDNLRTACSHEFPAGPLEFGDRQRKTVRLDLILTGERTTDLICEANQPNDITASLLHRHARPDWTWKVGTNEKEH</sequence>
<accession>A0A6A6FV79</accession>
<evidence type="ECO:0000313" key="1">
    <source>
        <dbReference type="EMBL" id="KAF2217244.1"/>
    </source>
</evidence>